<dbReference type="PANTHER" id="PTHR21562:SF83">
    <property type="entry name" value="PECTIN ACETYLESTERASE 4"/>
    <property type="match status" value="1"/>
</dbReference>
<keyword evidence="7" id="KW-0812">Transmembrane</keyword>
<keyword evidence="6" id="KW-0378">Hydrolase</keyword>
<keyword evidence="9" id="KW-1185">Reference proteome</keyword>
<evidence type="ECO:0000256" key="6">
    <source>
        <dbReference type="RuleBase" id="RU363114"/>
    </source>
</evidence>
<keyword evidence="6" id="KW-0964">Secreted</keyword>
<reference evidence="8" key="1">
    <citation type="journal article" date="2016" name="Nat. Genet.">
        <title>A high-quality carrot genome assembly provides new insights into carotenoid accumulation and asterid genome evolution.</title>
        <authorList>
            <person name="Iorizzo M."/>
            <person name="Ellison S."/>
            <person name="Senalik D."/>
            <person name="Zeng P."/>
            <person name="Satapoomin P."/>
            <person name="Huang J."/>
            <person name="Bowman M."/>
            <person name="Iovene M."/>
            <person name="Sanseverino W."/>
            <person name="Cavagnaro P."/>
            <person name="Yildiz M."/>
            <person name="Macko-Podgorni A."/>
            <person name="Moranska E."/>
            <person name="Grzebelus E."/>
            <person name="Grzebelus D."/>
            <person name="Ashrafi H."/>
            <person name="Zheng Z."/>
            <person name="Cheng S."/>
            <person name="Spooner D."/>
            <person name="Van Deynze A."/>
            <person name="Simon P."/>
        </authorList>
    </citation>
    <scope>NUCLEOTIDE SEQUENCE</scope>
    <source>
        <tissue evidence="8">Leaf</tissue>
    </source>
</reference>
<accession>A0AAF0WLC0</accession>
<organism evidence="8 9">
    <name type="scientific">Daucus carota subsp. sativus</name>
    <name type="common">Carrot</name>
    <dbReference type="NCBI Taxonomy" id="79200"/>
    <lineage>
        <taxon>Eukaryota</taxon>
        <taxon>Viridiplantae</taxon>
        <taxon>Streptophyta</taxon>
        <taxon>Embryophyta</taxon>
        <taxon>Tracheophyta</taxon>
        <taxon>Spermatophyta</taxon>
        <taxon>Magnoliopsida</taxon>
        <taxon>eudicotyledons</taxon>
        <taxon>Gunneridae</taxon>
        <taxon>Pentapetalae</taxon>
        <taxon>asterids</taxon>
        <taxon>campanulids</taxon>
        <taxon>Apiales</taxon>
        <taxon>Apiaceae</taxon>
        <taxon>Apioideae</taxon>
        <taxon>Scandiceae</taxon>
        <taxon>Daucinae</taxon>
        <taxon>Daucus</taxon>
        <taxon>Daucus sect. Daucus</taxon>
    </lineage>
</organism>
<protein>
    <recommendedName>
        <fullName evidence="6">Pectin acetylesterase</fullName>
        <ecNumber evidence="6">3.1.1.-</ecNumber>
    </recommendedName>
</protein>
<comment type="similarity">
    <text evidence="3 6">Belongs to the pectinacetylesterase family.</text>
</comment>
<comment type="subcellular location">
    <subcellularLocation>
        <location evidence="2 6">Secreted</location>
        <location evidence="2 6">Cell wall</location>
    </subcellularLocation>
</comment>
<feature type="transmembrane region" description="Helical" evidence="7">
    <location>
        <begin position="17"/>
        <end position="38"/>
    </location>
</feature>
<dbReference type="EMBL" id="CP093345">
    <property type="protein sequence ID" value="WOG91194.1"/>
    <property type="molecule type" value="Genomic_DNA"/>
</dbReference>
<name>A0AAF0WLC0_DAUCS</name>
<dbReference type="GO" id="GO:0071555">
    <property type="term" value="P:cell wall organization"/>
    <property type="evidence" value="ECO:0007669"/>
    <property type="project" value="UniProtKB-KW"/>
</dbReference>
<evidence type="ECO:0000256" key="7">
    <source>
        <dbReference type="SAM" id="Phobius"/>
    </source>
</evidence>
<dbReference type="Proteomes" id="UP000077755">
    <property type="component" value="Chromosome 3"/>
</dbReference>
<evidence type="ECO:0000256" key="1">
    <source>
        <dbReference type="ARBA" id="ARBA00003534"/>
    </source>
</evidence>
<gene>
    <name evidence="8" type="ORF">DCAR_0310442</name>
</gene>
<evidence type="ECO:0000313" key="8">
    <source>
        <dbReference type="EMBL" id="WOG91194.1"/>
    </source>
</evidence>
<dbReference type="GO" id="GO:0016787">
    <property type="term" value="F:hydrolase activity"/>
    <property type="evidence" value="ECO:0007669"/>
    <property type="project" value="UniProtKB-KW"/>
</dbReference>
<dbReference type="Pfam" id="PF03283">
    <property type="entry name" value="PAE"/>
    <property type="match status" value="1"/>
</dbReference>
<proteinExistence type="inferred from homology"/>
<comment type="function">
    <text evidence="1 6">Hydrolyzes acetyl esters in homogalacturonan regions of pectin. In type I primary cell wall, galacturonic acid residues of pectin can be acetylated at the O-2 and O-3 positions. Decreasing the degree of acetylation of pectin gels in vitro alters their physical properties.</text>
</comment>
<dbReference type="AlphaFoldDB" id="A0AAF0WLC0"/>
<reference evidence="8" key="2">
    <citation type="submission" date="2022-03" db="EMBL/GenBank/DDBJ databases">
        <title>Draft title - Genomic analysis of global carrot germplasm unveils the trajectory of domestication and the origin of high carotenoid orange carrot.</title>
        <authorList>
            <person name="Iorizzo M."/>
            <person name="Ellison S."/>
            <person name="Senalik D."/>
            <person name="Macko-Podgorni A."/>
            <person name="Grzebelus D."/>
            <person name="Bostan H."/>
            <person name="Rolling W."/>
            <person name="Curaba J."/>
            <person name="Simon P."/>
        </authorList>
    </citation>
    <scope>NUCLEOTIDE SEQUENCE</scope>
    <source>
        <tissue evidence="8">Leaf</tissue>
    </source>
</reference>
<evidence type="ECO:0000313" key="9">
    <source>
        <dbReference type="Proteomes" id="UP000077755"/>
    </source>
</evidence>
<keyword evidence="4 6" id="KW-0134">Cell wall</keyword>
<keyword evidence="5 6" id="KW-0961">Cell wall biogenesis/degradation</keyword>
<keyword evidence="7" id="KW-0472">Membrane</keyword>
<evidence type="ECO:0000256" key="5">
    <source>
        <dbReference type="ARBA" id="ARBA00023316"/>
    </source>
</evidence>
<evidence type="ECO:0000256" key="4">
    <source>
        <dbReference type="ARBA" id="ARBA00022512"/>
    </source>
</evidence>
<dbReference type="EC" id="3.1.1.-" evidence="6"/>
<keyword evidence="7" id="KW-1133">Transmembrane helix</keyword>
<sequence length="419" mass="46390">MLINHHRTVRWRKWNRAVAVVSVFAVLLVLGLSLFLILRNNTRRPALSTSDTPSDLVPLTLLRNANLTGAFCLDGSFPGYHFQKGFGSGSRNWLLHLQGGAWCNSIASCSERKATNLGSSKYMEQEVNFPGILSSDPSQNPDFFSWNKVVIRYCDGASFAGRPESEFDNSTQLFFRGQLIWEAATDELLSLGMSNARQALLTGCSAGGLATLIHCDDFRDILPKNAKVKCLSDAGFFLNENDIAGNHTIESFFHDVVELQGVSKSLNKDCVAKKDPLKCFFPQEFTSSITTPVFLVNSAYDSWQIPNILVPLSSDLGGDWSKCRLNIHSCSPRQIGILQGFRNSLLKALSDFLQINGGVFINSCFVHCQTLAETWHGPAAPKINNKSIAESVGDWYFNDKIVQQIDCPYPCNPTCDRVS</sequence>
<evidence type="ECO:0000256" key="3">
    <source>
        <dbReference type="ARBA" id="ARBA00005784"/>
    </source>
</evidence>
<dbReference type="PANTHER" id="PTHR21562">
    <property type="entry name" value="NOTUM-RELATED"/>
    <property type="match status" value="1"/>
</dbReference>
<evidence type="ECO:0000256" key="2">
    <source>
        <dbReference type="ARBA" id="ARBA00004191"/>
    </source>
</evidence>
<dbReference type="InterPro" id="IPR004963">
    <property type="entry name" value="PAE/NOTUM"/>
</dbReference>